<comment type="similarity">
    <text evidence="1">Belongs to the ROK (NagC/XylR) family.</text>
</comment>
<dbReference type="Gene3D" id="3.30.420.40">
    <property type="match status" value="2"/>
</dbReference>
<organism evidence="2 3">
    <name type="scientific">Yoonia litorea</name>
    <dbReference type="NCBI Taxonomy" id="1123755"/>
    <lineage>
        <taxon>Bacteria</taxon>
        <taxon>Pseudomonadati</taxon>
        <taxon>Pseudomonadota</taxon>
        <taxon>Alphaproteobacteria</taxon>
        <taxon>Rhodobacterales</taxon>
        <taxon>Paracoccaceae</taxon>
        <taxon>Yoonia</taxon>
    </lineage>
</organism>
<name>A0A1I6MM35_9RHOB</name>
<dbReference type="OrthoDB" id="9810372at2"/>
<dbReference type="Pfam" id="PF00480">
    <property type="entry name" value="ROK"/>
    <property type="match status" value="1"/>
</dbReference>
<dbReference type="STRING" id="1123755.SAMN05444714_2041"/>
<dbReference type="PROSITE" id="PS01125">
    <property type="entry name" value="ROK"/>
    <property type="match status" value="1"/>
</dbReference>
<accession>A0A1I6MM35</accession>
<dbReference type="InterPro" id="IPR043129">
    <property type="entry name" value="ATPase_NBD"/>
</dbReference>
<dbReference type="GO" id="GO:0016301">
    <property type="term" value="F:kinase activity"/>
    <property type="evidence" value="ECO:0007669"/>
    <property type="project" value="UniProtKB-KW"/>
</dbReference>
<dbReference type="RefSeq" id="WP_090207208.1">
    <property type="nucleotide sequence ID" value="NZ_FOZM01000001.1"/>
</dbReference>
<evidence type="ECO:0000313" key="2">
    <source>
        <dbReference type="EMBL" id="SFS16773.1"/>
    </source>
</evidence>
<dbReference type="CDD" id="cd24057">
    <property type="entry name" value="ASKHA_NBD_ROK_NAGK"/>
    <property type="match status" value="1"/>
</dbReference>
<dbReference type="AlphaFoldDB" id="A0A1I6MM35"/>
<protein>
    <submittedName>
        <fullName evidence="2">N-acetylglucosamine kinase</fullName>
    </submittedName>
</protein>
<dbReference type="InterPro" id="IPR000600">
    <property type="entry name" value="ROK"/>
</dbReference>
<dbReference type="Proteomes" id="UP000198926">
    <property type="component" value="Unassembled WGS sequence"/>
</dbReference>
<reference evidence="2 3" key="1">
    <citation type="submission" date="2016-10" db="EMBL/GenBank/DDBJ databases">
        <authorList>
            <person name="de Groot N.N."/>
        </authorList>
    </citation>
    <scope>NUCLEOTIDE SEQUENCE [LARGE SCALE GENOMIC DNA]</scope>
    <source>
        <strain evidence="2 3">DSM 29433</strain>
    </source>
</reference>
<keyword evidence="2" id="KW-0808">Transferase</keyword>
<keyword evidence="3" id="KW-1185">Reference proteome</keyword>
<dbReference type="PANTHER" id="PTHR18964:SF149">
    <property type="entry name" value="BIFUNCTIONAL UDP-N-ACETYLGLUCOSAMINE 2-EPIMERASE_N-ACETYLMANNOSAMINE KINASE"/>
    <property type="match status" value="1"/>
</dbReference>
<gene>
    <name evidence="2" type="ORF">SAMN05444714_2041</name>
</gene>
<dbReference type="InterPro" id="IPR049874">
    <property type="entry name" value="ROK_cs"/>
</dbReference>
<dbReference type="SUPFAM" id="SSF53067">
    <property type="entry name" value="Actin-like ATPase domain"/>
    <property type="match status" value="1"/>
</dbReference>
<evidence type="ECO:0000313" key="3">
    <source>
        <dbReference type="Proteomes" id="UP000198926"/>
    </source>
</evidence>
<proteinExistence type="inferred from homology"/>
<dbReference type="EMBL" id="FOZM01000001">
    <property type="protein sequence ID" value="SFS16773.1"/>
    <property type="molecule type" value="Genomic_DNA"/>
</dbReference>
<sequence>MTAVGIDLGGTKIETQVFDGNWNVVARNRQNTPADYADLVAAMAAQIAWADGQSDGPAPVGIGAAGLVNPVDGRALTANLAATGRPFPADIMQAAGRRITYINDCRALALSEAVFGQGRGYRTVMALILGTGVGGGICVDGRILQGPTLTGGEFGHTAAPAHLVQQYDLPIVTCGCGRQGCIETYIAGPGLSRLAKRFTGEDVSPPQIAARRDADLSETWQVWCKLTAELLHTLTLTADPDIIVLGGGLSQIDGILKDLSAATKSAQLDGFAIPKLALAEGGNTSGARGAAYAAWQAEQDG</sequence>
<dbReference type="PANTHER" id="PTHR18964">
    <property type="entry name" value="ROK (REPRESSOR, ORF, KINASE) FAMILY"/>
    <property type="match status" value="1"/>
</dbReference>
<keyword evidence="2" id="KW-0418">Kinase</keyword>
<evidence type="ECO:0000256" key="1">
    <source>
        <dbReference type="ARBA" id="ARBA00006479"/>
    </source>
</evidence>